<protein>
    <submittedName>
        <fullName evidence="2">Uncharacterized protein</fullName>
    </submittedName>
</protein>
<reference evidence="2" key="1">
    <citation type="submission" date="2023-03" db="EMBL/GenBank/DDBJ databases">
        <title>Massive genome expansion in bonnet fungi (Mycena s.s.) driven by repeated elements and novel gene families across ecological guilds.</title>
        <authorList>
            <consortium name="Lawrence Berkeley National Laboratory"/>
            <person name="Harder C.B."/>
            <person name="Miyauchi S."/>
            <person name="Viragh M."/>
            <person name="Kuo A."/>
            <person name="Thoen E."/>
            <person name="Andreopoulos B."/>
            <person name="Lu D."/>
            <person name="Skrede I."/>
            <person name="Drula E."/>
            <person name="Henrissat B."/>
            <person name="Morin E."/>
            <person name="Kohler A."/>
            <person name="Barry K."/>
            <person name="LaButti K."/>
            <person name="Morin E."/>
            <person name="Salamov A."/>
            <person name="Lipzen A."/>
            <person name="Mereny Z."/>
            <person name="Hegedus B."/>
            <person name="Baldrian P."/>
            <person name="Stursova M."/>
            <person name="Weitz H."/>
            <person name="Taylor A."/>
            <person name="Grigoriev I.V."/>
            <person name="Nagy L.G."/>
            <person name="Martin F."/>
            <person name="Kauserud H."/>
        </authorList>
    </citation>
    <scope>NUCLEOTIDE SEQUENCE</scope>
    <source>
        <strain evidence="2">CBHHK067</strain>
    </source>
</reference>
<comment type="caution">
    <text evidence="2">The sequence shown here is derived from an EMBL/GenBank/DDBJ whole genome shotgun (WGS) entry which is preliminary data.</text>
</comment>
<accession>A0AAD7BYA9</accession>
<gene>
    <name evidence="2" type="ORF">B0H17DRAFT_1217415</name>
</gene>
<proteinExistence type="predicted"/>
<dbReference type="EMBL" id="JARKIE010000481">
    <property type="protein sequence ID" value="KAJ7633973.1"/>
    <property type="molecule type" value="Genomic_DNA"/>
</dbReference>
<organism evidence="2 3">
    <name type="scientific">Mycena rosella</name>
    <name type="common">Pink bonnet</name>
    <name type="synonym">Agaricus rosellus</name>
    <dbReference type="NCBI Taxonomy" id="1033263"/>
    <lineage>
        <taxon>Eukaryota</taxon>
        <taxon>Fungi</taxon>
        <taxon>Dikarya</taxon>
        <taxon>Basidiomycota</taxon>
        <taxon>Agaricomycotina</taxon>
        <taxon>Agaricomycetes</taxon>
        <taxon>Agaricomycetidae</taxon>
        <taxon>Agaricales</taxon>
        <taxon>Marasmiineae</taxon>
        <taxon>Mycenaceae</taxon>
        <taxon>Mycena</taxon>
    </lineage>
</organism>
<feature type="compositionally biased region" description="Polar residues" evidence="1">
    <location>
        <begin position="171"/>
        <end position="186"/>
    </location>
</feature>
<dbReference type="Proteomes" id="UP001221757">
    <property type="component" value="Unassembled WGS sequence"/>
</dbReference>
<feature type="region of interest" description="Disordered" evidence="1">
    <location>
        <begin position="101"/>
        <end position="202"/>
    </location>
</feature>
<evidence type="ECO:0000313" key="3">
    <source>
        <dbReference type="Proteomes" id="UP001221757"/>
    </source>
</evidence>
<dbReference type="AlphaFoldDB" id="A0AAD7BYA9"/>
<sequence>MSSGRGAEKGFMDEAPRGSPIVSVRLCSWAYNEAWPAASTTSLSSPRLFLLHSSPMLIPGRLRPLPFILLRPTTTPSTHPFLNSFPVLKFISPSTDALPTPLPAGCIPRPRTSNPHRPRPASSSTPRHYRTRYASSTPHVHTHTYAPAFDDGERRRRVFAAPLAPDAADPRTQTTSALSPRLSPSTRRAKGAREVPTPGGGA</sequence>
<name>A0AAD7BYA9_MYCRO</name>
<evidence type="ECO:0000256" key="1">
    <source>
        <dbReference type="SAM" id="MobiDB-lite"/>
    </source>
</evidence>
<keyword evidence="3" id="KW-1185">Reference proteome</keyword>
<evidence type="ECO:0000313" key="2">
    <source>
        <dbReference type="EMBL" id="KAJ7633973.1"/>
    </source>
</evidence>